<dbReference type="Proteomes" id="UP000053058">
    <property type="component" value="Unassembled WGS sequence"/>
</dbReference>
<dbReference type="EMBL" id="LKLN01000085">
    <property type="protein sequence ID" value="KSU02091.1"/>
    <property type="molecule type" value="Genomic_DNA"/>
</dbReference>
<dbReference type="AlphaFoldDB" id="A0A0V8CLC7"/>
<organism evidence="1 2">
    <name type="scientific">Lactococcus lactis subsp. lactis</name>
    <name type="common">Streptococcus lactis</name>
    <dbReference type="NCBI Taxonomy" id="1360"/>
    <lineage>
        <taxon>Bacteria</taxon>
        <taxon>Bacillati</taxon>
        <taxon>Bacillota</taxon>
        <taxon>Bacilli</taxon>
        <taxon>Lactobacillales</taxon>
        <taxon>Streptococcaceae</taxon>
        <taxon>Lactococcus</taxon>
    </lineage>
</organism>
<protein>
    <submittedName>
        <fullName evidence="1">Uncharacterized protein</fullName>
    </submittedName>
</protein>
<sequence>MCTIFCHFSSSLAYLLLTDLSALLTNPSFIDKKLNSIAFY</sequence>
<gene>
    <name evidence="1" type="ORF">KF282_2396</name>
</gene>
<accession>A0A0V8CLC7</accession>
<proteinExistence type="predicted"/>
<name>A0A0V8CLC7_LACLL</name>
<comment type="caution">
    <text evidence="1">The sequence shown here is derived from an EMBL/GenBank/DDBJ whole genome shotgun (WGS) entry which is preliminary data.</text>
</comment>
<evidence type="ECO:0000313" key="1">
    <source>
        <dbReference type="EMBL" id="KSU02091.1"/>
    </source>
</evidence>
<evidence type="ECO:0000313" key="2">
    <source>
        <dbReference type="Proteomes" id="UP000053058"/>
    </source>
</evidence>
<reference evidence="2" key="1">
    <citation type="submission" date="2015-10" db="EMBL/GenBank/DDBJ databases">
        <title>Draft Genome Sequences of 11 Lactococcus lactis subspecies cremoris strains.</title>
        <authorList>
            <person name="Wels M."/>
            <person name="Backus L."/>
            <person name="Boekhorst J."/>
            <person name="Dijkstra A."/>
            <person name="Beerthuizen M."/>
            <person name="Kelly W."/>
            <person name="Siezen R."/>
            <person name="Bachmann H."/>
            <person name="Van Hijum S."/>
        </authorList>
    </citation>
    <scope>NUCLEOTIDE SEQUENCE [LARGE SCALE GENOMIC DNA]</scope>
    <source>
        <strain evidence="2">KF282</strain>
    </source>
</reference>